<dbReference type="PANTHER" id="PTHR24114:SF2">
    <property type="entry name" value="F-BOX DOMAIN-CONTAINING PROTEIN-RELATED"/>
    <property type="match status" value="1"/>
</dbReference>
<dbReference type="Gene3D" id="3.10.620.30">
    <property type="match status" value="1"/>
</dbReference>
<dbReference type="GO" id="GO:0005524">
    <property type="term" value="F:ATP binding"/>
    <property type="evidence" value="ECO:0007669"/>
    <property type="project" value="UniProtKB-UniRule"/>
</dbReference>
<dbReference type="PROSITE" id="PS00107">
    <property type="entry name" value="PROTEIN_KINASE_ATP"/>
    <property type="match status" value="1"/>
</dbReference>
<comment type="caution">
    <text evidence="8">The sequence shown here is derived from an EMBL/GenBank/DDBJ whole genome shotgun (WGS) entry which is preliminary data.</text>
</comment>
<evidence type="ECO:0000259" key="7">
    <source>
        <dbReference type="PROSITE" id="PS50011"/>
    </source>
</evidence>
<feature type="binding site" evidence="5">
    <location>
        <position position="283"/>
    </location>
    <ligand>
        <name>ATP</name>
        <dbReference type="ChEBI" id="CHEBI:30616"/>
    </ligand>
</feature>
<dbReference type="PROSITE" id="PS00108">
    <property type="entry name" value="PROTEIN_KINASE_ST"/>
    <property type="match status" value="1"/>
</dbReference>
<reference evidence="8" key="1">
    <citation type="submission" date="2021-05" db="EMBL/GenBank/DDBJ databases">
        <title>The genome of the haptophyte Pavlova lutheri (Diacronema luteri, Pavlovales) - a model for lipid biosynthesis in eukaryotic algae.</title>
        <authorList>
            <person name="Hulatt C.J."/>
            <person name="Posewitz M.C."/>
        </authorList>
    </citation>
    <scope>NUCLEOTIDE SEQUENCE</scope>
    <source>
        <strain evidence="8">NIVA-4/92</strain>
    </source>
</reference>
<dbReference type="Gene3D" id="3.80.10.10">
    <property type="entry name" value="Ribonuclease Inhibitor"/>
    <property type="match status" value="3"/>
</dbReference>
<dbReference type="InterPro" id="IPR038765">
    <property type="entry name" value="Papain-like_cys_pep_sf"/>
</dbReference>
<dbReference type="InterPro" id="IPR055164">
    <property type="entry name" value="EDR1/CTR1/ARMC3-like_pept-like"/>
</dbReference>
<dbReference type="InterPro" id="IPR002931">
    <property type="entry name" value="Transglutaminase-like"/>
</dbReference>
<evidence type="ECO:0000313" key="9">
    <source>
        <dbReference type="Proteomes" id="UP000751190"/>
    </source>
</evidence>
<dbReference type="SUPFAM" id="SSF56112">
    <property type="entry name" value="Protein kinase-like (PK-like)"/>
    <property type="match status" value="1"/>
</dbReference>
<dbReference type="InterPro" id="IPR001611">
    <property type="entry name" value="Leu-rich_rpt"/>
</dbReference>
<dbReference type="Pfam" id="PF13516">
    <property type="entry name" value="LRR_6"/>
    <property type="match status" value="9"/>
</dbReference>
<keyword evidence="2" id="KW-0677">Repeat</keyword>
<keyword evidence="6" id="KW-0175">Coiled coil</keyword>
<dbReference type="InterPro" id="IPR011009">
    <property type="entry name" value="Kinase-like_dom_sf"/>
</dbReference>
<dbReference type="InterPro" id="IPR052394">
    <property type="entry name" value="LRR-containing"/>
</dbReference>
<sequence length="924" mass="97901">MKKRARDLQPSRAAIDYFLKHHVDFGVRVADGFYDPGRLLDEPCLPSAAELGQRPSSKGAREVLLADAQSDEPLRSRIERAREQVRMITDPLDRIKVLAGFASDELGGASRSIRKDTDTHIAELMKEARSPIVPLGALEYGVCRHRALLFKVLCDAVGIACRLVRGNYGGEGTVDGGAHAWNVVRLNGGLRVVDVMHRPGEVWSEKAAVNRYHRLVERGAAPGGGLGAGLASISPAPRDEWYLPPGLIEIARRADGKDDMLGEGGFGAVFRGTVHGVQRVAVKRLLRAAGPAAAAEFRAEVAMLHRLSHPHIVVLFGACDDVDNLMLVTELMGGDLYQAIRAAPEQLAWNARGMQVAQQIALALHYLHSLEPAVCHRDIKSLNVLLAYDYALAKLADLGLARTKSCSLMPPQQAYTQAYAAPEVLLSKRASEKVDLYSFGVMLWELLTQKTPERGALFLPPSVQPAALRRIVQRCLEPNAHLRPSAAELAVGLFALEQDGRGAGAGVQLAEEAAARAVAKVAAAAKRQAEEAAARAAAQAAAERAKAEAAAEQEDARCLGVLAAHVNASLTTLNLRYNQIGDAGAIGLGEGLKVNVSLTKLNLWGNQIGDKGAIGLGDGLKVNASLTNVNLLHNEFNIEVAAELVQVAKSKNDQLKSLCGVVGANSASFDGYGLGDSDATLLSFDVEVNNSLTELALWNNHIGDAGAIGLGEGLKVNASLIALSLYKNQIGDAGAIGLGEGLKVNASLTELALCKNQIGDAGAIGLGEGLKVNVSLTELSLYQNQVGDAGAIGLGEGLKVNAKLTTLDLEGNQICDKGAFRLGKALEVYTKLTKLVLGGNKIGDKGAIGLGEGLKVNASLTKLDLNKNKIGDAGAIGLREGLKFNTSLTMLWLGDNHIGETPKSGILAAWLTARTGRRQAYLRF</sequence>
<dbReference type="SUPFAM" id="SSF52047">
    <property type="entry name" value="RNI-like"/>
    <property type="match status" value="2"/>
</dbReference>
<dbReference type="Gene3D" id="1.10.510.10">
    <property type="entry name" value="Transferase(Phosphotransferase) domain 1"/>
    <property type="match status" value="1"/>
</dbReference>
<dbReference type="EMBL" id="JAGTXO010000002">
    <property type="protein sequence ID" value="KAG8470025.1"/>
    <property type="molecule type" value="Genomic_DNA"/>
</dbReference>
<evidence type="ECO:0000256" key="5">
    <source>
        <dbReference type="PROSITE-ProRule" id="PRU10141"/>
    </source>
</evidence>
<name>A0A8J5XY28_DIALT</name>
<evidence type="ECO:0000256" key="3">
    <source>
        <dbReference type="ARBA" id="ARBA00022741"/>
    </source>
</evidence>
<dbReference type="InterPro" id="IPR008271">
    <property type="entry name" value="Ser/Thr_kinase_AS"/>
</dbReference>
<dbReference type="GO" id="GO:0004672">
    <property type="term" value="F:protein kinase activity"/>
    <property type="evidence" value="ECO:0007669"/>
    <property type="project" value="InterPro"/>
</dbReference>
<feature type="domain" description="Protein kinase" evidence="7">
    <location>
        <begin position="255"/>
        <end position="495"/>
    </location>
</feature>
<accession>A0A8J5XY28</accession>
<dbReference type="Pfam" id="PF00069">
    <property type="entry name" value="Pkinase"/>
    <property type="match status" value="1"/>
</dbReference>
<keyword evidence="9" id="KW-1185">Reference proteome</keyword>
<dbReference type="Pfam" id="PF14381">
    <property type="entry name" value="EDR1_CTR1_ARMC3_pept"/>
    <property type="match status" value="1"/>
</dbReference>
<dbReference type="SUPFAM" id="SSF54001">
    <property type="entry name" value="Cysteine proteinases"/>
    <property type="match status" value="1"/>
</dbReference>
<evidence type="ECO:0000256" key="2">
    <source>
        <dbReference type="ARBA" id="ARBA00022737"/>
    </source>
</evidence>
<evidence type="ECO:0000256" key="1">
    <source>
        <dbReference type="ARBA" id="ARBA00022614"/>
    </source>
</evidence>
<dbReference type="InterPro" id="IPR032675">
    <property type="entry name" value="LRR_dom_sf"/>
</dbReference>
<dbReference type="SMART" id="SM00460">
    <property type="entry name" value="TGc"/>
    <property type="match status" value="1"/>
</dbReference>
<proteinExistence type="predicted"/>
<dbReference type="Proteomes" id="UP000751190">
    <property type="component" value="Unassembled WGS sequence"/>
</dbReference>
<dbReference type="InterPro" id="IPR000719">
    <property type="entry name" value="Prot_kinase_dom"/>
</dbReference>
<keyword evidence="4 5" id="KW-0067">ATP-binding</keyword>
<evidence type="ECO:0000313" key="8">
    <source>
        <dbReference type="EMBL" id="KAG8470025.1"/>
    </source>
</evidence>
<dbReference type="SMART" id="SM00220">
    <property type="entry name" value="S_TKc"/>
    <property type="match status" value="1"/>
</dbReference>
<dbReference type="PROSITE" id="PS50011">
    <property type="entry name" value="PROTEIN_KINASE_DOM"/>
    <property type="match status" value="1"/>
</dbReference>
<evidence type="ECO:0000256" key="4">
    <source>
        <dbReference type="ARBA" id="ARBA00022840"/>
    </source>
</evidence>
<dbReference type="PANTHER" id="PTHR24114">
    <property type="entry name" value="LEUCINE RICH REPEAT FAMILY PROTEIN"/>
    <property type="match status" value="1"/>
</dbReference>
<gene>
    <name evidence="8" type="ORF">KFE25_006480</name>
</gene>
<dbReference type="SMART" id="SM00368">
    <property type="entry name" value="LRR_RI"/>
    <property type="match status" value="11"/>
</dbReference>
<evidence type="ECO:0000256" key="6">
    <source>
        <dbReference type="SAM" id="Coils"/>
    </source>
</evidence>
<dbReference type="AlphaFoldDB" id="A0A8J5XY28"/>
<organism evidence="8 9">
    <name type="scientific">Diacronema lutheri</name>
    <name type="common">Unicellular marine alga</name>
    <name type="synonym">Monochrysis lutheri</name>
    <dbReference type="NCBI Taxonomy" id="2081491"/>
    <lineage>
        <taxon>Eukaryota</taxon>
        <taxon>Haptista</taxon>
        <taxon>Haptophyta</taxon>
        <taxon>Pavlovophyceae</taxon>
        <taxon>Pavlovales</taxon>
        <taxon>Pavlovaceae</taxon>
        <taxon>Diacronema</taxon>
    </lineage>
</organism>
<dbReference type="InterPro" id="IPR017441">
    <property type="entry name" value="Protein_kinase_ATP_BS"/>
</dbReference>
<dbReference type="OrthoDB" id="120976at2759"/>
<feature type="coiled-coil region" evidence="6">
    <location>
        <begin position="526"/>
        <end position="557"/>
    </location>
</feature>
<keyword evidence="3 5" id="KW-0547">Nucleotide-binding</keyword>
<keyword evidence="1" id="KW-0433">Leucine-rich repeat</keyword>
<protein>
    <recommendedName>
        <fullName evidence="7">Protein kinase domain-containing protein</fullName>
    </recommendedName>
</protein>